<dbReference type="InterPro" id="IPR004156">
    <property type="entry name" value="OATP"/>
</dbReference>
<evidence type="ECO:0000256" key="2">
    <source>
        <dbReference type="ARBA" id="ARBA00009657"/>
    </source>
</evidence>
<sequence>MPVLLNADASFSSRQELLDLQECPLSGGPSLDSPSPVDSQTESPVASGPRSPSNPEPPIGLKLIHTDLDQLCGWGALTPKALQVFNTPRWVLFFLCVASFLQGMIINGFINTVITSIERRFDLRSYQAGLIASSYDIAACVCLAFVSYFGGTGHKPRWLGWGVLIMAFGSLVFALPHFTTPPYQISVPEQTGMCSANRTSPCQDKEGGGLSSYRFVFMLGQFLHGMGATPLYTLGVTYLDENVKSNYAPVYIGIFYTAAIVGPAAGYLLGGYFLNIFTDIHLSTEMTPENPLWVGAWWIGFLAGGAAALLVAFPILGYPRQLPGSQEYVAMRVSEAHQLKDGSHTTASDPQFGKSVKDMPRSVLLLLKNPTFLFLCLAGATEATLIAGMSTFGPKFLESQFSLSASEAATWFGYMVVPAGGGGTFLGGYMVKRLNLRCRGIIRFCMVCAMVSLLAIFIFLIHCPNVPMAGVTAPYHEENLTVGCNAGCSCSRDLYNPVCGADGVMYYSSCHAGCSSINHTERSTGKQVYSGCSCVVGNVSWAGEGFAVAGKCGSSCHHMPAFLSFFFIIISFTFLCSIPALTATLRCVPDSQRSFGLGIQWIVVRTLGGIPGPIAFGSVIDISCLLWQDQCGEQGSCYLYQNSAMSQYTLVAGIIYKVILTHQAIDQ</sequence>
<keyword evidence="8" id="KW-0813">Transport</keyword>
<dbReference type="PANTHER" id="PTHR11388">
    <property type="entry name" value="ORGANIC ANION TRANSPORTER"/>
    <property type="match status" value="1"/>
</dbReference>
<evidence type="ECO:0000256" key="8">
    <source>
        <dbReference type="RuleBase" id="RU362056"/>
    </source>
</evidence>
<reference evidence="12" key="1">
    <citation type="submission" date="2021-04" db="EMBL/GenBank/DDBJ databases">
        <authorList>
            <consortium name="Wellcome Sanger Institute Data Sharing"/>
        </authorList>
    </citation>
    <scope>NUCLEOTIDE SEQUENCE [LARGE SCALE GENOMIC DNA]</scope>
</reference>
<protein>
    <recommendedName>
        <fullName evidence="8">Solute carrier organic anion transporter family member</fullName>
    </recommendedName>
</protein>
<keyword evidence="3" id="KW-1003">Cell membrane</keyword>
<feature type="transmembrane region" description="Helical" evidence="8">
    <location>
        <begin position="294"/>
        <end position="316"/>
    </location>
</feature>
<reference evidence="12" key="3">
    <citation type="submission" date="2025-09" db="UniProtKB">
        <authorList>
            <consortium name="Ensembl"/>
        </authorList>
    </citation>
    <scope>IDENTIFICATION</scope>
</reference>
<accession>A0A665VLG5</accession>
<dbReference type="GO" id="GO:0043252">
    <property type="term" value="P:sodium-independent organic anion transport"/>
    <property type="evidence" value="ECO:0007669"/>
    <property type="project" value="TreeGrafter"/>
</dbReference>
<dbReference type="Ensembl" id="ENSENLT00000033474.1">
    <property type="protein sequence ID" value="ENSENLP00000032551.1"/>
    <property type="gene ID" value="ENSENLG00000014290.1"/>
</dbReference>
<feature type="transmembrane region" description="Helical" evidence="8">
    <location>
        <begin position="371"/>
        <end position="391"/>
    </location>
</feature>
<keyword evidence="6 8" id="KW-0472">Membrane</keyword>
<evidence type="ECO:0000256" key="1">
    <source>
        <dbReference type="ARBA" id="ARBA00004651"/>
    </source>
</evidence>
<dbReference type="GO" id="GO:0006811">
    <property type="term" value="P:monoatomic ion transport"/>
    <property type="evidence" value="ECO:0007669"/>
    <property type="project" value="UniProtKB-KW"/>
</dbReference>
<dbReference type="Pfam" id="PF07648">
    <property type="entry name" value="Kazal_2"/>
    <property type="match status" value="1"/>
</dbReference>
<dbReference type="InterPro" id="IPR036058">
    <property type="entry name" value="Kazal_dom_sf"/>
</dbReference>
<dbReference type="SUPFAM" id="SSF100895">
    <property type="entry name" value="Kazal-type serine protease inhibitors"/>
    <property type="match status" value="1"/>
</dbReference>
<feature type="transmembrane region" description="Helical" evidence="8">
    <location>
        <begin position="158"/>
        <end position="178"/>
    </location>
</feature>
<feature type="transmembrane region" description="Helical" evidence="8">
    <location>
        <begin position="215"/>
        <end position="239"/>
    </location>
</feature>
<feature type="transmembrane region" description="Helical" evidence="8">
    <location>
        <begin position="561"/>
        <end position="585"/>
    </location>
</feature>
<keyword evidence="8" id="KW-0406">Ion transport</keyword>
<feature type="transmembrane region" description="Helical" evidence="8">
    <location>
        <begin position="411"/>
        <end position="429"/>
    </location>
</feature>
<evidence type="ECO:0000259" key="10">
    <source>
        <dbReference type="PROSITE" id="PS50850"/>
    </source>
</evidence>
<evidence type="ECO:0000259" key="11">
    <source>
        <dbReference type="PROSITE" id="PS51465"/>
    </source>
</evidence>
<dbReference type="GO" id="GO:0015347">
    <property type="term" value="F:sodium-independent organic anion transmembrane transporter activity"/>
    <property type="evidence" value="ECO:0007669"/>
    <property type="project" value="TreeGrafter"/>
</dbReference>
<evidence type="ECO:0000256" key="5">
    <source>
        <dbReference type="ARBA" id="ARBA00022989"/>
    </source>
</evidence>
<dbReference type="NCBIfam" id="TIGR00805">
    <property type="entry name" value="oat"/>
    <property type="match status" value="1"/>
</dbReference>
<feature type="transmembrane region" description="Helical" evidence="8">
    <location>
        <begin position="441"/>
        <end position="461"/>
    </location>
</feature>
<evidence type="ECO:0000256" key="4">
    <source>
        <dbReference type="ARBA" id="ARBA00022692"/>
    </source>
</evidence>
<keyword evidence="5 8" id="KW-1133">Transmembrane helix</keyword>
<evidence type="ECO:0000256" key="7">
    <source>
        <dbReference type="ARBA" id="ARBA00023157"/>
    </source>
</evidence>
<evidence type="ECO:0000313" key="13">
    <source>
        <dbReference type="Proteomes" id="UP000472264"/>
    </source>
</evidence>
<dbReference type="PANTHER" id="PTHR11388:SF100">
    <property type="entry name" value="SOLUTE CARRIER ORGANIC ANION TRANSPORTER FAMILY MEMBER 4A1"/>
    <property type="match status" value="1"/>
</dbReference>
<feature type="domain" description="Kazal-like" evidence="11">
    <location>
        <begin position="478"/>
        <end position="536"/>
    </location>
</feature>
<keyword evidence="4 8" id="KW-0812">Transmembrane</keyword>
<gene>
    <name evidence="12" type="primary">LOC115046185</name>
</gene>
<dbReference type="Proteomes" id="UP000472264">
    <property type="component" value="Chromosome 7"/>
</dbReference>
<feature type="compositionally biased region" description="Low complexity" evidence="9">
    <location>
        <begin position="24"/>
        <end position="39"/>
    </location>
</feature>
<dbReference type="SUPFAM" id="SSF103473">
    <property type="entry name" value="MFS general substrate transporter"/>
    <property type="match status" value="2"/>
</dbReference>
<feature type="transmembrane region" description="Helical" evidence="8">
    <location>
        <begin position="251"/>
        <end position="274"/>
    </location>
</feature>
<dbReference type="InterPro" id="IPR002350">
    <property type="entry name" value="Kazal_dom"/>
</dbReference>
<feature type="transmembrane region" description="Helical" evidence="8">
    <location>
        <begin position="130"/>
        <end position="151"/>
    </location>
</feature>
<evidence type="ECO:0000313" key="12">
    <source>
        <dbReference type="Ensembl" id="ENSENLP00000032551.1"/>
    </source>
</evidence>
<dbReference type="InterPro" id="IPR020846">
    <property type="entry name" value="MFS_dom"/>
</dbReference>
<reference evidence="12" key="2">
    <citation type="submission" date="2025-08" db="UniProtKB">
        <authorList>
            <consortium name="Ensembl"/>
        </authorList>
    </citation>
    <scope>IDENTIFICATION</scope>
</reference>
<keyword evidence="7" id="KW-1015">Disulfide bond</keyword>
<proteinExistence type="inferred from homology"/>
<comment type="subcellular location">
    <subcellularLocation>
        <location evidence="1 8">Cell membrane</location>
        <topology evidence="1 8">Multi-pass membrane protein</topology>
    </subcellularLocation>
</comment>
<dbReference type="Gene3D" id="3.30.60.30">
    <property type="match status" value="1"/>
</dbReference>
<name>A0A665VLG5_ECHNA</name>
<evidence type="ECO:0000256" key="6">
    <source>
        <dbReference type="ARBA" id="ARBA00023136"/>
    </source>
</evidence>
<feature type="transmembrane region" description="Helical" evidence="8">
    <location>
        <begin position="90"/>
        <end position="110"/>
    </location>
</feature>
<feature type="domain" description="Major facilitator superfamily (MFS) profile" evidence="10">
    <location>
        <begin position="91"/>
        <end position="667"/>
    </location>
</feature>
<comment type="caution">
    <text evidence="8">Lacks conserved residue(s) required for the propagation of feature annotation.</text>
</comment>
<dbReference type="InterPro" id="IPR036259">
    <property type="entry name" value="MFS_trans_sf"/>
</dbReference>
<dbReference type="AlphaFoldDB" id="A0A665VLG5"/>
<dbReference type="PROSITE" id="PS51465">
    <property type="entry name" value="KAZAL_2"/>
    <property type="match status" value="1"/>
</dbReference>
<feature type="region of interest" description="Disordered" evidence="9">
    <location>
        <begin position="22"/>
        <end position="59"/>
    </location>
</feature>
<comment type="similarity">
    <text evidence="2 8">Belongs to the organo anion transporter (TC 2.A.60) family.</text>
</comment>
<evidence type="ECO:0000256" key="9">
    <source>
        <dbReference type="SAM" id="MobiDB-lite"/>
    </source>
</evidence>
<dbReference type="PROSITE" id="PS50850">
    <property type="entry name" value="MFS"/>
    <property type="match status" value="1"/>
</dbReference>
<dbReference type="Pfam" id="PF03137">
    <property type="entry name" value="OATP"/>
    <property type="match status" value="1"/>
</dbReference>
<dbReference type="Gene3D" id="1.20.1250.20">
    <property type="entry name" value="MFS general substrate transporter like domains"/>
    <property type="match status" value="1"/>
</dbReference>
<dbReference type="GO" id="GO:0016323">
    <property type="term" value="C:basolateral plasma membrane"/>
    <property type="evidence" value="ECO:0007669"/>
    <property type="project" value="TreeGrafter"/>
</dbReference>
<evidence type="ECO:0000256" key="3">
    <source>
        <dbReference type="ARBA" id="ARBA00022475"/>
    </source>
</evidence>
<keyword evidence="13" id="KW-1185">Reference proteome</keyword>
<organism evidence="12 13">
    <name type="scientific">Echeneis naucrates</name>
    <name type="common">Live sharksucker</name>
    <dbReference type="NCBI Taxonomy" id="173247"/>
    <lineage>
        <taxon>Eukaryota</taxon>
        <taxon>Metazoa</taxon>
        <taxon>Chordata</taxon>
        <taxon>Craniata</taxon>
        <taxon>Vertebrata</taxon>
        <taxon>Euteleostomi</taxon>
        <taxon>Actinopterygii</taxon>
        <taxon>Neopterygii</taxon>
        <taxon>Teleostei</taxon>
        <taxon>Neoteleostei</taxon>
        <taxon>Acanthomorphata</taxon>
        <taxon>Carangaria</taxon>
        <taxon>Carangiformes</taxon>
        <taxon>Echeneidae</taxon>
        <taxon>Echeneis</taxon>
    </lineage>
</organism>